<comment type="function">
    <text evidence="1">Produces ATP from ADP in the presence of a proton gradient across the membrane. The gamma chain is believed to be important in regulating ATPase activity and the flow of protons through the CF(0) complex.</text>
</comment>
<keyword evidence="8" id="KW-0139">CF(1)</keyword>
<evidence type="ECO:0000256" key="7">
    <source>
        <dbReference type="ARBA" id="ARBA00023136"/>
    </source>
</evidence>
<dbReference type="PRINTS" id="PR00126">
    <property type="entry name" value="ATPASEGAMMA"/>
</dbReference>
<dbReference type="AlphaFoldDB" id="A0A0G1DDA2"/>
<dbReference type="GO" id="GO:0045259">
    <property type="term" value="C:proton-transporting ATP synthase complex"/>
    <property type="evidence" value="ECO:0007669"/>
    <property type="project" value="UniProtKB-KW"/>
</dbReference>
<dbReference type="Gene3D" id="3.40.1380.10">
    <property type="match status" value="1"/>
</dbReference>
<keyword evidence="5" id="KW-0375">Hydrogen ion transport</keyword>
<organism evidence="10 11">
    <name type="scientific">Candidatus Gottesmanbacteria bacterium GW2011_GWA2_43_14</name>
    <dbReference type="NCBI Taxonomy" id="1618443"/>
    <lineage>
        <taxon>Bacteria</taxon>
        <taxon>Candidatus Gottesmaniibacteriota</taxon>
    </lineage>
</organism>
<dbReference type="SUPFAM" id="SSF52943">
    <property type="entry name" value="ATP synthase (F1-ATPase), gamma subunit"/>
    <property type="match status" value="1"/>
</dbReference>
<dbReference type="Pfam" id="PF00231">
    <property type="entry name" value="ATP-synt"/>
    <property type="match status" value="1"/>
</dbReference>
<evidence type="ECO:0000256" key="5">
    <source>
        <dbReference type="ARBA" id="ARBA00022781"/>
    </source>
</evidence>
<dbReference type="STRING" id="1618443.UV73_C0013G0005"/>
<evidence type="ECO:0000313" key="10">
    <source>
        <dbReference type="EMBL" id="KKS95860.1"/>
    </source>
</evidence>
<comment type="subcellular location">
    <subcellularLocation>
        <location evidence="2">Membrane</location>
        <topology evidence="2">Peripheral membrane protein</topology>
    </subcellularLocation>
</comment>
<evidence type="ECO:0008006" key="12">
    <source>
        <dbReference type="Google" id="ProtNLM"/>
    </source>
</evidence>
<keyword evidence="4" id="KW-0813">Transport</keyword>
<comment type="similarity">
    <text evidence="3">Belongs to the ATPase gamma chain family.</text>
</comment>
<dbReference type="EMBL" id="LCFP01000013">
    <property type="protein sequence ID" value="KKS95860.1"/>
    <property type="molecule type" value="Genomic_DNA"/>
</dbReference>
<evidence type="ECO:0000256" key="3">
    <source>
        <dbReference type="ARBA" id="ARBA00007681"/>
    </source>
</evidence>
<dbReference type="InterPro" id="IPR035968">
    <property type="entry name" value="ATP_synth_F1_ATPase_gsu"/>
</dbReference>
<evidence type="ECO:0000256" key="2">
    <source>
        <dbReference type="ARBA" id="ARBA00004170"/>
    </source>
</evidence>
<protein>
    <recommendedName>
        <fullName evidence="12">ATP synthase gamma chain</fullName>
    </recommendedName>
</protein>
<gene>
    <name evidence="10" type="ORF">UV73_C0013G0005</name>
</gene>
<evidence type="ECO:0000256" key="9">
    <source>
        <dbReference type="ARBA" id="ARBA00023310"/>
    </source>
</evidence>
<proteinExistence type="inferred from homology"/>
<comment type="caution">
    <text evidence="10">The sequence shown here is derived from an EMBL/GenBank/DDBJ whole genome shotgun (WGS) entry which is preliminary data.</text>
</comment>
<dbReference type="GO" id="GO:0046933">
    <property type="term" value="F:proton-transporting ATP synthase activity, rotational mechanism"/>
    <property type="evidence" value="ECO:0007669"/>
    <property type="project" value="InterPro"/>
</dbReference>
<dbReference type="Proteomes" id="UP000034894">
    <property type="component" value="Unassembled WGS sequence"/>
</dbReference>
<evidence type="ECO:0000256" key="6">
    <source>
        <dbReference type="ARBA" id="ARBA00023065"/>
    </source>
</evidence>
<accession>A0A0G1DDA2</accession>
<dbReference type="InterPro" id="IPR000131">
    <property type="entry name" value="ATP_synth_F1_gsu"/>
</dbReference>
<name>A0A0G1DDA2_9BACT</name>
<evidence type="ECO:0000313" key="11">
    <source>
        <dbReference type="Proteomes" id="UP000034894"/>
    </source>
</evidence>
<evidence type="ECO:0000256" key="8">
    <source>
        <dbReference type="ARBA" id="ARBA00023196"/>
    </source>
</evidence>
<reference evidence="10 11" key="1">
    <citation type="journal article" date="2015" name="Nature">
        <title>rRNA introns, odd ribosomes, and small enigmatic genomes across a large radiation of phyla.</title>
        <authorList>
            <person name="Brown C.T."/>
            <person name="Hug L.A."/>
            <person name="Thomas B.C."/>
            <person name="Sharon I."/>
            <person name="Castelle C.J."/>
            <person name="Singh A."/>
            <person name="Wilkins M.J."/>
            <person name="Williams K.H."/>
            <person name="Banfield J.F."/>
        </authorList>
    </citation>
    <scope>NUCLEOTIDE SEQUENCE [LARGE SCALE GENOMIC DNA]</scope>
</reference>
<evidence type="ECO:0000256" key="4">
    <source>
        <dbReference type="ARBA" id="ARBA00022448"/>
    </source>
</evidence>
<dbReference type="Gene3D" id="1.10.287.80">
    <property type="entry name" value="ATP synthase, gamma subunit, helix hairpin domain"/>
    <property type="match status" value="1"/>
</dbReference>
<keyword evidence="7" id="KW-0472">Membrane</keyword>
<evidence type="ECO:0000256" key="1">
    <source>
        <dbReference type="ARBA" id="ARBA00003456"/>
    </source>
</evidence>
<keyword evidence="9" id="KW-0066">ATP synthesis</keyword>
<keyword evidence="6" id="KW-0406">Ion transport</keyword>
<sequence>MPSLTDLKEELDDLNTMKSITSALTESSAGHLKKIRDNFQRNVKLYQEISDLYHLVRISYFKIPAQKNTPLPKVQLKTLSVAVTSNQRFYGNINSNIMRLFVEKTRTQNSDLMVVGQTGQSFMKISSFGRNYQSQLFQKDTPSVDECSQFVEKTINYDSILLYYPKFVSLVNQTVGISDITQAAAPEGGEKEEIKVLFEPDLPKILDFFNHQVRRLLFLRIMLETDLSLTAARLLAMSAAEERSGDLIKEKQSEIRKNTASFINAKLLETFSSLRLYEEE</sequence>